<comment type="caution">
    <text evidence="1">The sequence shown here is derived from an EMBL/GenBank/DDBJ whole genome shotgun (WGS) entry which is preliminary data.</text>
</comment>
<reference evidence="1" key="1">
    <citation type="journal article" date="2021" name="Nat. Commun.">
        <title>Genetic determinants of endophytism in the Arabidopsis root mycobiome.</title>
        <authorList>
            <person name="Mesny F."/>
            <person name="Miyauchi S."/>
            <person name="Thiergart T."/>
            <person name="Pickel B."/>
            <person name="Atanasova L."/>
            <person name="Karlsson M."/>
            <person name="Huettel B."/>
            <person name="Barry K.W."/>
            <person name="Haridas S."/>
            <person name="Chen C."/>
            <person name="Bauer D."/>
            <person name="Andreopoulos W."/>
            <person name="Pangilinan J."/>
            <person name="LaButti K."/>
            <person name="Riley R."/>
            <person name="Lipzen A."/>
            <person name="Clum A."/>
            <person name="Drula E."/>
            <person name="Henrissat B."/>
            <person name="Kohler A."/>
            <person name="Grigoriev I.V."/>
            <person name="Martin F.M."/>
            <person name="Hacquard S."/>
        </authorList>
    </citation>
    <scope>NUCLEOTIDE SEQUENCE</scope>
    <source>
        <strain evidence="1">MPI-SDFR-AT-0068</strain>
    </source>
</reference>
<dbReference type="Proteomes" id="UP000813427">
    <property type="component" value="Unassembled WGS sequence"/>
</dbReference>
<dbReference type="AlphaFoldDB" id="A0A8K0RY14"/>
<dbReference type="EMBL" id="JAGPXF010000005">
    <property type="protein sequence ID" value="KAH7242208.1"/>
    <property type="molecule type" value="Genomic_DNA"/>
</dbReference>
<proteinExistence type="predicted"/>
<dbReference type="OrthoDB" id="5413269at2759"/>
<organism evidence="1 2">
    <name type="scientific">Fusarium tricinctum</name>
    <dbReference type="NCBI Taxonomy" id="61284"/>
    <lineage>
        <taxon>Eukaryota</taxon>
        <taxon>Fungi</taxon>
        <taxon>Dikarya</taxon>
        <taxon>Ascomycota</taxon>
        <taxon>Pezizomycotina</taxon>
        <taxon>Sordariomycetes</taxon>
        <taxon>Hypocreomycetidae</taxon>
        <taxon>Hypocreales</taxon>
        <taxon>Nectriaceae</taxon>
        <taxon>Fusarium</taxon>
        <taxon>Fusarium tricinctum species complex</taxon>
    </lineage>
</organism>
<evidence type="ECO:0000313" key="1">
    <source>
        <dbReference type="EMBL" id="KAH7242208.1"/>
    </source>
</evidence>
<sequence length="228" mass="24195">MTNKTIKVQNRTGSNYSYALFNEAPRVEGHVQGKVWSNIFRTLRAPDGATASFSVSSQYFAFTGTSEGRPDDGVGVDVSSEKPITLGSVRPDGTHVPGSTVQLSGEDNALRFGNDSSPDSGFAGAFSICSNSDFTSNDANRGNYIVGLGGSRNGQGFDGPLASFVPEPAVQYQILPSNTWYLTLGDYSQGSLISKDRLGAIVAIDFNNLPANVTVVHDQTGQLDLQSN</sequence>
<accession>A0A8K0RY14</accession>
<evidence type="ECO:0000313" key="2">
    <source>
        <dbReference type="Proteomes" id="UP000813427"/>
    </source>
</evidence>
<gene>
    <name evidence="1" type="ORF">BKA59DRAFT_557124</name>
</gene>
<protein>
    <submittedName>
        <fullName evidence="1">Uncharacterized protein</fullName>
    </submittedName>
</protein>
<name>A0A8K0RY14_9HYPO</name>
<keyword evidence="2" id="KW-1185">Reference proteome</keyword>